<proteinExistence type="predicted"/>
<comment type="caution">
    <text evidence="2">The sequence shown here is derived from an EMBL/GenBank/DDBJ whole genome shotgun (WGS) entry which is preliminary data.</text>
</comment>
<dbReference type="Proteomes" id="UP000479563">
    <property type="component" value="Unassembled WGS sequence"/>
</dbReference>
<feature type="region of interest" description="Disordered" evidence="1">
    <location>
        <begin position="27"/>
        <end position="52"/>
    </location>
</feature>
<reference evidence="2 3" key="1">
    <citation type="journal article" date="2019" name="Nat. Med.">
        <title>A library of human gut bacterial isolates paired with longitudinal multiomics data enables mechanistic microbiome research.</title>
        <authorList>
            <person name="Poyet M."/>
            <person name="Groussin M."/>
            <person name="Gibbons S.M."/>
            <person name="Avila-Pacheco J."/>
            <person name="Jiang X."/>
            <person name="Kearney S.M."/>
            <person name="Perrotta A.R."/>
            <person name="Berdy B."/>
            <person name="Zhao S."/>
            <person name="Lieberman T.D."/>
            <person name="Swanson P.K."/>
            <person name="Smith M."/>
            <person name="Roesemann S."/>
            <person name="Alexander J.E."/>
            <person name="Rich S.A."/>
            <person name="Livny J."/>
            <person name="Vlamakis H."/>
            <person name="Clish C."/>
            <person name="Bullock K."/>
            <person name="Deik A."/>
            <person name="Scott J."/>
            <person name="Pierce K.A."/>
            <person name="Xavier R.J."/>
            <person name="Alm E.J."/>
        </authorList>
    </citation>
    <scope>NUCLEOTIDE SEQUENCE [LARGE SCALE GENOMIC DNA]</scope>
    <source>
        <strain evidence="2 3">BIOML-A11</strain>
    </source>
</reference>
<evidence type="ECO:0000313" key="2">
    <source>
        <dbReference type="EMBL" id="MSC60098.1"/>
    </source>
</evidence>
<accession>A0A6L5T8I6</accession>
<evidence type="ECO:0000256" key="1">
    <source>
        <dbReference type="SAM" id="MobiDB-lite"/>
    </source>
</evidence>
<dbReference type="AlphaFoldDB" id="A0A6L5T8I6"/>
<dbReference type="EMBL" id="WKQP01000010">
    <property type="protein sequence ID" value="MSC60098.1"/>
    <property type="molecule type" value="Genomic_DNA"/>
</dbReference>
<protein>
    <submittedName>
        <fullName evidence="2">Uncharacterized protein</fullName>
    </submittedName>
</protein>
<gene>
    <name evidence="2" type="ORF">GKE07_07790</name>
</gene>
<dbReference type="RefSeq" id="WP_154266916.1">
    <property type="nucleotide sequence ID" value="NZ_WKQP01000010.1"/>
</dbReference>
<organism evidence="2 3">
    <name type="scientific">Agathobacter rectalis</name>
    <dbReference type="NCBI Taxonomy" id="39491"/>
    <lineage>
        <taxon>Bacteria</taxon>
        <taxon>Bacillati</taxon>
        <taxon>Bacillota</taxon>
        <taxon>Clostridia</taxon>
        <taxon>Lachnospirales</taxon>
        <taxon>Lachnospiraceae</taxon>
        <taxon>Agathobacter</taxon>
    </lineage>
</organism>
<name>A0A6L5T8I6_9FIRM</name>
<evidence type="ECO:0000313" key="3">
    <source>
        <dbReference type="Proteomes" id="UP000479563"/>
    </source>
</evidence>
<sequence>MTVKELSQLYWLNQEIPRDEQRIAELRSKAQAAPSPDMSGMPHGSGGNTSRTEKYAVELASRENILLHRCAERDRLQQFIRDIPDSLTRLIFSYRFESNYGWKEVARLIGCGNTDDSVKKRCYRYLEEEYNSRFV</sequence>